<keyword evidence="5" id="KW-1185">Reference proteome</keyword>
<evidence type="ECO:0000313" key="4">
    <source>
        <dbReference type="EMBL" id="TYP99948.1"/>
    </source>
</evidence>
<dbReference type="PANTHER" id="PTHR43072:SF23">
    <property type="entry name" value="UPF0039 PROTEIN C11D3.02C"/>
    <property type="match status" value="1"/>
</dbReference>
<dbReference type="Pfam" id="PF13420">
    <property type="entry name" value="Acetyltransf_4"/>
    <property type="match status" value="1"/>
</dbReference>
<comment type="caution">
    <text evidence="4">The sequence shown here is derived from an EMBL/GenBank/DDBJ whole genome shotgun (WGS) entry which is preliminary data.</text>
</comment>
<dbReference type="PROSITE" id="PS51186">
    <property type="entry name" value="GNAT"/>
    <property type="match status" value="1"/>
</dbReference>
<dbReference type="Gene3D" id="3.40.630.30">
    <property type="match status" value="1"/>
</dbReference>
<dbReference type="SUPFAM" id="SSF55729">
    <property type="entry name" value="Acyl-CoA N-acyltransferases (Nat)"/>
    <property type="match status" value="1"/>
</dbReference>
<evidence type="ECO:0000256" key="1">
    <source>
        <dbReference type="ARBA" id="ARBA00022679"/>
    </source>
</evidence>
<protein>
    <submittedName>
        <fullName evidence="4">Phosphinothricin acetyltransferase</fullName>
    </submittedName>
</protein>
<name>A0A5S5DXG2_9FLAO</name>
<dbReference type="RefSeq" id="WP_148868643.1">
    <property type="nucleotide sequence ID" value="NZ_VNIA01000001.1"/>
</dbReference>
<dbReference type="EMBL" id="VNIA01000001">
    <property type="protein sequence ID" value="TYP99948.1"/>
    <property type="molecule type" value="Genomic_DNA"/>
</dbReference>
<evidence type="ECO:0000259" key="3">
    <source>
        <dbReference type="PROSITE" id="PS51186"/>
    </source>
</evidence>
<dbReference type="PANTHER" id="PTHR43072">
    <property type="entry name" value="N-ACETYLTRANSFERASE"/>
    <property type="match status" value="1"/>
</dbReference>
<dbReference type="AlphaFoldDB" id="A0A5S5DXG2"/>
<dbReference type="OrthoDB" id="9799096at2"/>
<reference evidence="4 5" key="1">
    <citation type="submission" date="2019-07" db="EMBL/GenBank/DDBJ databases">
        <title>Genomic Encyclopedia of Type Strains, Phase IV (KMG-IV): sequencing the most valuable type-strain genomes for metagenomic binning, comparative biology and taxonomic classification.</title>
        <authorList>
            <person name="Goeker M."/>
        </authorList>
    </citation>
    <scope>NUCLEOTIDE SEQUENCE [LARGE SCALE GENOMIC DNA]</scope>
    <source>
        <strain evidence="4 5">DSM 18961</strain>
    </source>
</reference>
<dbReference type="InterPro" id="IPR016181">
    <property type="entry name" value="Acyl_CoA_acyltransferase"/>
</dbReference>
<gene>
    <name evidence="4" type="ORF">C7447_101556</name>
</gene>
<dbReference type="CDD" id="cd04301">
    <property type="entry name" value="NAT_SF"/>
    <property type="match status" value="1"/>
</dbReference>
<feature type="domain" description="N-acetyltransferase" evidence="3">
    <location>
        <begin position="1"/>
        <end position="152"/>
    </location>
</feature>
<organism evidence="4 5">
    <name type="scientific">Tenacibaculum adriaticum</name>
    <dbReference type="NCBI Taxonomy" id="413713"/>
    <lineage>
        <taxon>Bacteria</taxon>
        <taxon>Pseudomonadati</taxon>
        <taxon>Bacteroidota</taxon>
        <taxon>Flavobacteriia</taxon>
        <taxon>Flavobacteriales</taxon>
        <taxon>Flavobacteriaceae</taxon>
        <taxon>Tenacibaculum</taxon>
    </lineage>
</organism>
<dbReference type="GO" id="GO:0016747">
    <property type="term" value="F:acyltransferase activity, transferring groups other than amino-acyl groups"/>
    <property type="evidence" value="ECO:0007669"/>
    <property type="project" value="InterPro"/>
</dbReference>
<keyword evidence="2" id="KW-0012">Acyltransferase</keyword>
<evidence type="ECO:0000256" key="2">
    <source>
        <dbReference type="ARBA" id="ARBA00023315"/>
    </source>
</evidence>
<keyword evidence="1 4" id="KW-0808">Transferase</keyword>
<sequence>MIRKVTLQDAATITNIYNYYVRTSVATLEEQEVSEEYFKDEIKNITKKFPWFVYEVNNQILGFANASAWKTRSGYKKSVQLMVYLNPDTTSKGIGSLLYDAVISKLKELDVHVLMGGISLPNEASVKLHEKFGFKKAAHFKEIGYKFNKWVDVGYWQLILKK</sequence>
<dbReference type="Proteomes" id="UP000323136">
    <property type="component" value="Unassembled WGS sequence"/>
</dbReference>
<evidence type="ECO:0000313" key="5">
    <source>
        <dbReference type="Proteomes" id="UP000323136"/>
    </source>
</evidence>
<proteinExistence type="predicted"/>
<accession>A0A5S5DXG2</accession>
<dbReference type="InterPro" id="IPR000182">
    <property type="entry name" value="GNAT_dom"/>
</dbReference>